<dbReference type="Proteomes" id="UP000515146">
    <property type="component" value="Unplaced"/>
</dbReference>
<evidence type="ECO:0000313" key="2">
    <source>
        <dbReference type="RefSeq" id="XP_027201836.1"/>
    </source>
</evidence>
<organism evidence="1 2">
    <name type="scientific">Dermatophagoides pteronyssinus</name>
    <name type="common">European house dust mite</name>
    <dbReference type="NCBI Taxonomy" id="6956"/>
    <lineage>
        <taxon>Eukaryota</taxon>
        <taxon>Metazoa</taxon>
        <taxon>Ecdysozoa</taxon>
        <taxon>Arthropoda</taxon>
        <taxon>Chelicerata</taxon>
        <taxon>Arachnida</taxon>
        <taxon>Acari</taxon>
        <taxon>Acariformes</taxon>
        <taxon>Sarcoptiformes</taxon>
        <taxon>Astigmata</taxon>
        <taxon>Psoroptidia</taxon>
        <taxon>Analgoidea</taxon>
        <taxon>Pyroglyphidae</taxon>
        <taxon>Dermatophagoidinae</taxon>
        <taxon>Dermatophagoides</taxon>
    </lineage>
</organism>
<proteinExistence type="predicted"/>
<dbReference type="RefSeq" id="XP_027201836.1">
    <property type="nucleotide sequence ID" value="XM_027346035.1"/>
</dbReference>
<dbReference type="AlphaFoldDB" id="A0A6P6YA55"/>
<dbReference type="KEGG" id="dpte:113795808"/>
<evidence type="ECO:0000313" key="1">
    <source>
        <dbReference type="Proteomes" id="UP000515146"/>
    </source>
</evidence>
<accession>A0A6P6YA55</accession>
<dbReference type="OrthoDB" id="6487088at2759"/>
<dbReference type="InParanoid" id="A0A6P6YA55"/>
<keyword evidence="1" id="KW-1185">Reference proteome</keyword>
<name>A0A6P6YA55_DERPT</name>
<dbReference type="PANTHER" id="PTHR33964">
    <property type="entry name" value="RE45066P-RELATED"/>
    <property type="match status" value="1"/>
</dbReference>
<reference evidence="2" key="1">
    <citation type="submission" date="2025-08" db="UniProtKB">
        <authorList>
            <consortium name="RefSeq"/>
        </authorList>
    </citation>
    <scope>IDENTIFICATION</scope>
    <source>
        <strain evidence="2">Airmid</strain>
    </source>
</reference>
<protein>
    <submittedName>
        <fullName evidence="2">Uncharacterized protein LOC113795808</fullName>
    </submittedName>
</protein>
<dbReference type="PANTHER" id="PTHR33964:SF1">
    <property type="entry name" value="RE45066P"/>
    <property type="match status" value="1"/>
</dbReference>
<dbReference type="GeneID" id="113795808"/>
<dbReference type="OMA" id="CSEENND"/>
<sequence length="260" mass="30250">MMMISNKLNLFLLLISFWLFINIDFGYAESRYLLKHRPNCTENHLKQIELKVAKMMPIGPFARKLPENFDQAKGFCKESVRLVRETEQFFLQCYRKEMADLAKIIIYTLKQNIKLYCRKNTKRLAKLLSVAPCVNKHINRADHCIGRFMNQTKQLVGFKNDKDKIKYACCNYVEGMKCARIVLDDVVCSEENNDELIMDTIRGLTGNFVNFVCGDFDETTTLCDQLGPQPSLSKPITKRYYTPIFLLVDLMESMKSFQSL</sequence>
<gene>
    <name evidence="2" type="primary">LOC113795808</name>
</gene>